<evidence type="ECO:0000256" key="3">
    <source>
        <dbReference type="ARBA" id="ARBA00022737"/>
    </source>
</evidence>
<organism evidence="8 9">
    <name type="scientific">Daphnia magna</name>
    <dbReference type="NCBI Taxonomy" id="35525"/>
    <lineage>
        <taxon>Eukaryota</taxon>
        <taxon>Metazoa</taxon>
        <taxon>Ecdysozoa</taxon>
        <taxon>Arthropoda</taxon>
        <taxon>Crustacea</taxon>
        <taxon>Branchiopoda</taxon>
        <taxon>Diplostraca</taxon>
        <taxon>Cladocera</taxon>
        <taxon>Anomopoda</taxon>
        <taxon>Daphniidae</taxon>
        <taxon>Daphnia</taxon>
    </lineage>
</organism>
<evidence type="ECO:0000256" key="6">
    <source>
        <dbReference type="SAM" id="SignalP"/>
    </source>
</evidence>
<reference evidence="8 9" key="1">
    <citation type="journal article" date="2023" name="Nucleic Acids Res.">
        <title>The hologenome of Daphnia magna reveals possible DNA methylation and microbiome-mediated evolution of the host genome.</title>
        <authorList>
            <person name="Chaturvedi A."/>
            <person name="Li X."/>
            <person name="Dhandapani V."/>
            <person name="Marshall H."/>
            <person name="Kissane S."/>
            <person name="Cuenca-Cambronero M."/>
            <person name="Asole G."/>
            <person name="Calvet F."/>
            <person name="Ruiz-Romero M."/>
            <person name="Marangio P."/>
            <person name="Guigo R."/>
            <person name="Rago D."/>
            <person name="Mirbahai L."/>
            <person name="Eastwood N."/>
            <person name="Colbourne J.K."/>
            <person name="Zhou J."/>
            <person name="Mallon E."/>
            <person name="Orsini L."/>
        </authorList>
    </citation>
    <scope>NUCLEOTIDE SEQUENCE [LARGE SCALE GENOMIC DNA]</scope>
    <source>
        <strain evidence="8">LRV0_1</strain>
    </source>
</reference>
<dbReference type="Pfam" id="PF01607">
    <property type="entry name" value="CBM_14"/>
    <property type="match status" value="5"/>
</dbReference>
<dbReference type="PROSITE" id="PS50940">
    <property type="entry name" value="CHIT_BIND_II"/>
    <property type="match status" value="5"/>
</dbReference>
<feature type="domain" description="Chitin-binding type-2" evidence="7">
    <location>
        <begin position="142"/>
        <end position="198"/>
    </location>
</feature>
<keyword evidence="3" id="KW-0677">Repeat</keyword>
<feature type="domain" description="Chitin-binding type-2" evidence="7">
    <location>
        <begin position="222"/>
        <end position="277"/>
    </location>
</feature>
<evidence type="ECO:0000256" key="4">
    <source>
        <dbReference type="ARBA" id="ARBA00023157"/>
    </source>
</evidence>
<dbReference type="InterPro" id="IPR051940">
    <property type="entry name" value="Chitin_bind-dev_reg"/>
</dbReference>
<evidence type="ECO:0000256" key="5">
    <source>
        <dbReference type="ARBA" id="ARBA00023180"/>
    </source>
</evidence>
<keyword evidence="4" id="KW-1015">Disulfide bond</keyword>
<dbReference type="InterPro" id="IPR036508">
    <property type="entry name" value="Chitin-bd_dom_sf"/>
</dbReference>
<feature type="domain" description="Chitin-binding type-2" evidence="7">
    <location>
        <begin position="300"/>
        <end position="351"/>
    </location>
</feature>
<dbReference type="PANTHER" id="PTHR23301:SF0">
    <property type="entry name" value="CHITIN-BINDING TYPE-2 DOMAIN-CONTAINING PROTEIN-RELATED"/>
    <property type="match status" value="1"/>
</dbReference>
<dbReference type="PANTHER" id="PTHR23301">
    <property type="entry name" value="CHITIN BINDING PERITROPHIN-A"/>
    <property type="match status" value="1"/>
</dbReference>
<name>A0ABR0A4F6_9CRUS</name>
<evidence type="ECO:0000313" key="8">
    <source>
        <dbReference type="EMBL" id="KAK4019899.1"/>
    </source>
</evidence>
<accession>A0ABR0A4F6</accession>
<proteinExistence type="predicted"/>
<keyword evidence="5" id="KW-0325">Glycoprotein</keyword>
<keyword evidence="1" id="KW-0147">Chitin-binding</keyword>
<sequence>MMKNILPLLFLFNSLKGGLGILEKEFVCPNQETGFYPDDENICTGSYFTCVNGVAYPQQCPGITVFDPVSELCVDLEVASCYVSPFTCPSTEGFFPVPGACESNYYVCVSGVATLTNCPFEAIFDPVTFDCVPADEASCNQPFDCPSPDGLFPYPDACCGIYYNCAGGQSTLQYCSAGYYFDPETLSCVLAEEASCSNGGGTATPKTTLAPIPTSTSTTPTPFVCPGDGYYSIGVPCSSTFYNCTLGQHNEESCPEGMIFVPEYSSCVLSTYTTCAPGQWRAATPAWVPDANYPAASSIHFVCPTPNGNFKSTGNRLKFWVCVNGLADLQICPPGMAFDSTLGACSYPLEW</sequence>
<feature type="domain" description="Chitin-binding type-2" evidence="7">
    <location>
        <begin position="85"/>
        <end position="141"/>
    </location>
</feature>
<keyword evidence="9" id="KW-1185">Reference proteome</keyword>
<dbReference type="InterPro" id="IPR002557">
    <property type="entry name" value="Chitin-bd_dom"/>
</dbReference>
<evidence type="ECO:0000259" key="7">
    <source>
        <dbReference type="PROSITE" id="PS50940"/>
    </source>
</evidence>
<dbReference type="Gene3D" id="2.170.140.10">
    <property type="entry name" value="Chitin binding domain"/>
    <property type="match status" value="5"/>
</dbReference>
<dbReference type="SMART" id="SM00494">
    <property type="entry name" value="ChtBD2"/>
    <property type="match status" value="5"/>
</dbReference>
<keyword evidence="2 6" id="KW-0732">Signal</keyword>
<evidence type="ECO:0000256" key="1">
    <source>
        <dbReference type="ARBA" id="ARBA00022669"/>
    </source>
</evidence>
<gene>
    <name evidence="8" type="ORF">OUZ56_001900</name>
</gene>
<feature type="chain" id="PRO_5045084046" description="Chitin-binding type-2 domain-containing protein" evidence="6">
    <location>
        <begin position="21"/>
        <end position="351"/>
    </location>
</feature>
<evidence type="ECO:0000313" key="9">
    <source>
        <dbReference type="Proteomes" id="UP001234178"/>
    </source>
</evidence>
<protein>
    <recommendedName>
        <fullName evidence="7">Chitin-binding type-2 domain-containing protein</fullName>
    </recommendedName>
</protein>
<dbReference type="Proteomes" id="UP001234178">
    <property type="component" value="Unassembled WGS sequence"/>
</dbReference>
<comment type="caution">
    <text evidence="8">The sequence shown here is derived from an EMBL/GenBank/DDBJ whole genome shotgun (WGS) entry which is preliminary data.</text>
</comment>
<dbReference type="SUPFAM" id="SSF57625">
    <property type="entry name" value="Invertebrate chitin-binding proteins"/>
    <property type="match status" value="5"/>
</dbReference>
<evidence type="ECO:0000256" key="2">
    <source>
        <dbReference type="ARBA" id="ARBA00022729"/>
    </source>
</evidence>
<feature type="signal peptide" evidence="6">
    <location>
        <begin position="1"/>
        <end position="20"/>
    </location>
</feature>
<feature type="domain" description="Chitin-binding type-2" evidence="7">
    <location>
        <begin position="25"/>
        <end position="83"/>
    </location>
</feature>
<dbReference type="EMBL" id="JAOYFB010000036">
    <property type="protein sequence ID" value="KAK4019899.1"/>
    <property type="molecule type" value="Genomic_DNA"/>
</dbReference>